<reference evidence="2 3" key="1">
    <citation type="submission" date="2016-07" db="EMBL/GenBank/DDBJ databases">
        <title>Multiple horizontal gene transfer events from other fungi enriched the ability of initially mycotrophic Trichoderma (Ascomycota) to feed on dead plant biomass.</title>
        <authorList>
            <consortium name="DOE Joint Genome Institute"/>
            <person name="Aerts A."/>
            <person name="Atanasova L."/>
            <person name="Chenthamara K."/>
            <person name="Zhang J."/>
            <person name="Grujic M."/>
            <person name="Henrissat B."/>
            <person name="Kuo A."/>
            <person name="Salamov A."/>
            <person name="Lipzen A."/>
            <person name="Labutti K."/>
            <person name="Barry K."/>
            <person name="Miao Y."/>
            <person name="Rahimi M.J."/>
            <person name="Shen Q."/>
            <person name="Grigoriev I.V."/>
            <person name="Kubicek C.P."/>
            <person name="Druzhinina I.S."/>
        </authorList>
    </citation>
    <scope>NUCLEOTIDE SEQUENCE [LARGE SCALE GENOMIC DNA]</scope>
    <source>
        <strain evidence="2 3">ATCC 18648</strain>
    </source>
</reference>
<dbReference type="STRING" id="983965.A0A2T4CI79"/>
<dbReference type="Proteomes" id="UP000240760">
    <property type="component" value="Unassembled WGS sequence"/>
</dbReference>
<evidence type="ECO:0000256" key="1">
    <source>
        <dbReference type="SAM" id="MobiDB-lite"/>
    </source>
</evidence>
<gene>
    <name evidence="2" type="ORF">M440DRAFT_80654</name>
</gene>
<accession>A0A2T4CI79</accession>
<protein>
    <submittedName>
        <fullName evidence="2">Uncharacterized protein</fullName>
    </submittedName>
</protein>
<name>A0A2T4CI79_TRILO</name>
<feature type="region of interest" description="Disordered" evidence="1">
    <location>
        <begin position="192"/>
        <end position="228"/>
    </location>
</feature>
<evidence type="ECO:0000313" key="3">
    <source>
        <dbReference type="Proteomes" id="UP000240760"/>
    </source>
</evidence>
<dbReference type="AlphaFoldDB" id="A0A2T4CI79"/>
<evidence type="ECO:0000313" key="2">
    <source>
        <dbReference type="EMBL" id="PTB81281.1"/>
    </source>
</evidence>
<dbReference type="OrthoDB" id="332863at2759"/>
<keyword evidence="3" id="KW-1185">Reference proteome</keyword>
<dbReference type="EMBL" id="KZ679126">
    <property type="protein sequence ID" value="PTB81281.1"/>
    <property type="molecule type" value="Genomic_DNA"/>
</dbReference>
<proteinExistence type="predicted"/>
<feature type="compositionally biased region" description="Pro residues" evidence="1">
    <location>
        <begin position="211"/>
        <end position="220"/>
    </location>
</feature>
<organism evidence="2 3">
    <name type="scientific">Trichoderma longibrachiatum ATCC 18648</name>
    <dbReference type="NCBI Taxonomy" id="983965"/>
    <lineage>
        <taxon>Eukaryota</taxon>
        <taxon>Fungi</taxon>
        <taxon>Dikarya</taxon>
        <taxon>Ascomycota</taxon>
        <taxon>Pezizomycotina</taxon>
        <taxon>Sordariomycetes</taxon>
        <taxon>Hypocreomycetidae</taxon>
        <taxon>Hypocreales</taxon>
        <taxon>Hypocreaceae</taxon>
        <taxon>Trichoderma</taxon>
    </lineage>
</organism>
<sequence length="430" mass="47256">MSLKIRKLCSADSFLLTFTPLLGIIRDPFHVLLNPVVEDPPLYRQCISSTRSIPEANLIIISPGRDTHLLEHSLLQILPTSTKTIILTDPATAKTIRGWRHFDDETVKTLSPWQDPRRKGQDTVLRLPVSPCYAGGGHGEVTVALIPQKRNDVCTRAAIGITYRPPPSTPSPFRRSIRTTYTTHMQIHPKTPPQLLISLPKPSLGDLTAKPTPPTPPDTPVPAHSPRSGTDTISLVPHFHRQTLSVIFSPRGTSYGSIEPYATSHLVSEAALPLTALMHSFDAESTPRWAIGRRHSCSRSLSPIGQETALALGARTWVRTQGSDSMNSRGRAVALSSKGSRTRTFLRHEVQEMLERAETAEKRGPSSCKTLMHSTRILDMSRGEEVTLTSDGVCDVSPVWQHQGSTPDALGLLSNVPWQGMVTLKELDNC</sequence>